<proteinExistence type="predicted"/>
<dbReference type="InterPro" id="IPR036397">
    <property type="entry name" value="RNaseH_sf"/>
</dbReference>
<gene>
    <name evidence="1" type="ORF">CRE_29217</name>
</gene>
<protein>
    <recommendedName>
        <fullName evidence="3">Tc1-like transposase DDE domain-containing protein</fullName>
    </recommendedName>
</protein>
<dbReference type="OMA" id="DRCAQDY"/>
<evidence type="ECO:0008006" key="3">
    <source>
        <dbReference type="Google" id="ProtNLM"/>
    </source>
</evidence>
<dbReference type="HOGENOM" id="CLU_049837_2_1_1"/>
<keyword evidence="2" id="KW-1185">Reference proteome</keyword>
<dbReference type="STRING" id="31234.E3NHV0"/>
<evidence type="ECO:0000313" key="1">
    <source>
        <dbReference type="EMBL" id="EFO98411.1"/>
    </source>
</evidence>
<organism evidence="2">
    <name type="scientific">Caenorhabditis remanei</name>
    <name type="common">Caenorhabditis vulgaris</name>
    <dbReference type="NCBI Taxonomy" id="31234"/>
    <lineage>
        <taxon>Eukaryota</taxon>
        <taxon>Metazoa</taxon>
        <taxon>Ecdysozoa</taxon>
        <taxon>Nematoda</taxon>
        <taxon>Chromadorea</taxon>
        <taxon>Rhabditida</taxon>
        <taxon>Rhabditina</taxon>
        <taxon>Rhabditomorpha</taxon>
        <taxon>Rhabditoidea</taxon>
        <taxon>Rhabditidae</taxon>
        <taxon>Peloderinae</taxon>
        <taxon>Caenorhabditis</taxon>
    </lineage>
</organism>
<evidence type="ECO:0000313" key="2">
    <source>
        <dbReference type="Proteomes" id="UP000008281"/>
    </source>
</evidence>
<dbReference type="PANTHER" id="PTHR46060:SF1">
    <property type="entry name" value="MARINER MOS1 TRANSPOSASE-LIKE PROTEIN"/>
    <property type="match status" value="1"/>
</dbReference>
<dbReference type="PANTHER" id="PTHR46060">
    <property type="entry name" value="MARINER MOS1 TRANSPOSASE-LIKE PROTEIN"/>
    <property type="match status" value="1"/>
</dbReference>
<sequence>MIQSHRSSRPEIDHLVLLHDNARPHTATKTRNFLKAQGVEVLPHPPYSLDLAPTDYHLFRSLQNSLAGQKFDDRIQVKSYLDDFFSSQPAEFYAAGIAELPQRWQDVISTHGQYITY</sequence>
<dbReference type="GO" id="GO:0003676">
    <property type="term" value="F:nucleic acid binding"/>
    <property type="evidence" value="ECO:0007669"/>
    <property type="project" value="InterPro"/>
</dbReference>
<dbReference type="Proteomes" id="UP000008281">
    <property type="component" value="Unassembled WGS sequence"/>
</dbReference>
<dbReference type="eggNOG" id="ENOG502TF8U">
    <property type="taxonomic scope" value="Eukaryota"/>
</dbReference>
<dbReference type="InParanoid" id="E3NHV0"/>
<dbReference type="AlphaFoldDB" id="E3NHV0"/>
<dbReference type="Gene3D" id="3.30.420.10">
    <property type="entry name" value="Ribonuclease H-like superfamily/Ribonuclease H"/>
    <property type="match status" value="1"/>
</dbReference>
<name>E3NHV0_CAERE</name>
<accession>E3NHV0</accession>
<dbReference type="InterPro" id="IPR052709">
    <property type="entry name" value="Transposase-MT_Hybrid"/>
</dbReference>
<dbReference type="OrthoDB" id="9970333at2759"/>
<dbReference type="EMBL" id="DS268686">
    <property type="protein sequence ID" value="EFO98411.1"/>
    <property type="molecule type" value="Genomic_DNA"/>
</dbReference>
<reference evidence="1" key="1">
    <citation type="submission" date="2007-07" db="EMBL/GenBank/DDBJ databases">
        <title>PCAP assembly of the Caenorhabditis remanei genome.</title>
        <authorList>
            <consortium name="The Caenorhabditis remanei Sequencing Consortium"/>
            <person name="Wilson R.K."/>
        </authorList>
    </citation>
    <scope>NUCLEOTIDE SEQUENCE [LARGE SCALE GENOMIC DNA]</scope>
    <source>
        <strain evidence="1">PB4641</strain>
    </source>
</reference>